<dbReference type="VEuPathDB" id="FungiDB:SDRG_12081"/>
<reference evidence="3 4" key="1">
    <citation type="submission" date="2012-04" db="EMBL/GenBank/DDBJ databases">
        <title>The Genome Sequence of Saprolegnia declina VS20.</title>
        <authorList>
            <consortium name="The Broad Institute Genome Sequencing Platform"/>
            <person name="Russ C."/>
            <person name="Nusbaum C."/>
            <person name="Tyler B."/>
            <person name="van West P."/>
            <person name="Dieguez-Uribeondo J."/>
            <person name="de Bruijn I."/>
            <person name="Tripathy S."/>
            <person name="Jiang R."/>
            <person name="Young S.K."/>
            <person name="Zeng Q."/>
            <person name="Gargeya S."/>
            <person name="Fitzgerald M."/>
            <person name="Haas B."/>
            <person name="Abouelleil A."/>
            <person name="Alvarado L."/>
            <person name="Arachchi H.M."/>
            <person name="Berlin A."/>
            <person name="Chapman S.B."/>
            <person name="Goldberg J."/>
            <person name="Griggs A."/>
            <person name="Gujja S."/>
            <person name="Hansen M."/>
            <person name="Howarth C."/>
            <person name="Imamovic A."/>
            <person name="Larimer J."/>
            <person name="McCowen C."/>
            <person name="Montmayeur A."/>
            <person name="Murphy C."/>
            <person name="Neiman D."/>
            <person name="Pearson M."/>
            <person name="Priest M."/>
            <person name="Roberts A."/>
            <person name="Saif S."/>
            <person name="Shea T."/>
            <person name="Sisk P."/>
            <person name="Sykes S."/>
            <person name="Wortman J."/>
            <person name="Nusbaum C."/>
            <person name="Birren B."/>
        </authorList>
    </citation>
    <scope>NUCLEOTIDE SEQUENCE [LARGE SCALE GENOMIC DNA]</scope>
    <source>
        <strain evidence="3 4">VS20</strain>
    </source>
</reference>
<keyword evidence="1" id="KW-0472">Membrane</keyword>
<gene>
    <name evidence="3" type="ORF">SDRG_12081</name>
</gene>
<dbReference type="eggNOG" id="ENOG502QSZJ">
    <property type="taxonomic scope" value="Eukaryota"/>
</dbReference>
<feature type="chain" id="PRO_5004583030" evidence="2">
    <location>
        <begin position="19"/>
        <end position="834"/>
    </location>
</feature>
<evidence type="ECO:0000256" key="1">
    <source>
        <dbReference type="SAM" id="Phobius"/>
    </source>
</evidence>
<dbReference type="InterPro" id="IPR040283">
    <property type="entry name" value="DDB_G0292058-like"/>
</dbReference>
<feature type="signal peptide" evidence="2">
    <location>
        <begin position="1"/>
        <end position="18"/>
    </location>
</feature>
<accession>T0Q6J3</accession>
<dbReference type="GeneID" id="19952808"/>
<feature type="transmembrane region" description="Helical" evidence="1">
    <location>
        <begin position="198"/>
        <end position="223"/>
    </location>
</feature>
<evidence type="ECO:0000313" key="4">
    <source>
        <dbReference type="Proteomes" id="UP000030762"/>
    </source>
</evidence>
<proteinExistence type="predicted"/>
<dbReference type="GO" id="GO:0016020">
    <property type="term" value="C:membrane"/>
    <property type="evidence" value="ECO:0007669"/>
    <property type="project" value="TreeGrafter"/>
</dbReference>
<dbReference type="AlphaFoldDB" id="T0Q6J3"/>
<keyword evidence="4" id="KW-1185">Reference proteome</keyword>
<dbReference type="PANTHER" id="PTHR31414:SF18">
    <property type="entry name" value="TRANSMEMBRANE PROTEIN-RELATED"/>
    <property type="match status" value="1"/>
</dbReference>
<feature type="transmembrane region" description="Helical" evidence="1">
    <location>
        <begin position="235"/>
        <end position="264"/>
    </location>
</feature>
<feature type="transmembrane region" description="Helical" evidence="1">
    <location>
        <begin position="443"/>
        <end position="468"/>
    </location>
</feature>
<feature type="transmembrane region" description="Helical" evidence="1">
    <location>
        <begin position="480"/>
        <end position="507"/>
    </location>
</feature>
<dbReference type="RefSeq" id="XP_008616363.1">
    <property type="nucleotide sequence ID" value="XM_008618141.1"/>
</dbReference>
<name>T0Q6J3_SAPDV</name>
<keyword evidence="1" id="KW-0812">Transmembrane</keyword>
<dbReference type="Proteomes" id="UP000030762">
    <property type="component" value="Unassembled WGS sequence"/>
</dbReference>
<feature type="transmembrane region" description="Helical" evidence="1">
    <location>
        <begin position="759"/>
        <end position="787"/>
    </location>
</feature>
<dbReference type="InParanoid" id="T0Q6J3"/>
<dbReference type="OrthoDB" id="103272at2759"/>
<dbReference type="PANTHER" id="PTHR31414">
    <property type="entry name" value="TRANSMEMBRANE PROTEIN DDB_G0292058"/>
    <property type="match status" value="1"/>
</dbReference>
<sequence>MAVRVLAAVAIAAASVHGQSWPPANQCSATGFASWTAQCPSLLATNAPTKVTQPQTGSLKATNLSTLDTLDQARVVLQGRSAVQAMDGLRSESAAWYNTSLTNMMIAFCHLTSTAADLTRCVANTSTNAARDRNNACIVVPGNGSCAALPGQCERLANCLWPTPNPNISPRQPRYTQAQIDTALGWVQQTYAESLVPYAAPGITLAVLTFLGFLAFFVLRCVCNKCGGRDPIERGYTWCAVLIPGISFFLFSLAIFICSVAAYIQNNSVTARMHDLFASLNEVLANAQVYAKNLLAPLNAIEASQAATVSAMKSALGNTDWIVAGAKALQTMGAAIDSTYSSAFPTTCVNKDSVCLQCPVALCGGATTQARTITAAIATTASQLDTTFQLARTTMYDGSATLFNAINTAQFNLDVLAAATNNSNAAVSTVQTSFDEISYGRSGLVLCIFILGLFVSLLGMLGFARGVCKNNSKMVHLLHVSWILGVLLCIISFVVASLLIAVSALWYDGCKYLDMIVNNMAPYFSAETSGILTSCIQGTCAIEGWNMKGQCRYKHARRAANDAGVAPLTAFQQLQSNPITVYSLGDFGYSADIQATLLSAAVRDMPPQKVTASKVEQLETPWDLYESTLASSGCKDPSLCFMQKKCNPGSACLVSFQDARVYAKAAAKIQSTLYMMNQDYQGNTNYNNSKGWPGGSQSLLNAGLTYATKLNAFVTTQLPPLTKLSVWSQINAVECTSDAGCSWINQEYAIVHDLLCQDLLGLCLNIALCVFLVALFLLPLAVCGILLQKRLRGIRGGTYGNMEQPEAPAPGVQLTPKQKLQAKLDALTKGPPTV</sequence>
<evidence type="ECO:0000313" key="3">
    <source>
        <dbReference type="EMBL" id="EQC30231.1"/>
    </source>
</evidence>
<organism evidence="3 4">
    <name type="scientific">Saprolegnia diclina (strain VS20)</name>
    <dbReference type="NCBI Taxonomy" id="1156394"/>
    <lineage>
        <taxon>Eukaryota</taxon>
        <taxon>Sar</taxon>
        <taxon>Stramenopiles</taxon>
        <taxon>Oomycota</taxon>
        <taxon>Saprolegniomycetes</taxon>
        <taxon>Saprolegniales</taxon>
        <taxon>Saprolegniaceae</taxon>
        <taxon>Saprolegnia</taxon>
    </lineage>
</organism>
<keyword evidence="2" id="KW-0732">Signal</keyword>
<dbReference type="EMBL" id="JH767177">
    <property type="protein sequence ID" value="EQC30231.1"/>
    <property type="molecule type" value="Genomic_DNA"/>
</dbReference>
<dbReference type="STRING" id="1156394.T0Q6J3"/>
<dbReference type="OMA" id="SNCKWDD"/>
<keyword evidence="1" id="KW-1133">Transmembrane helix</keyword>
<protein>
    <submittedName>
        <fullName evidence="3">Uncharacterized protein</fullName>
    </submittedName>
</protein>
<evidence type="ECO:0000256" key="2">
    <source>
        <dbReference type="SAM" id="SignalP"/>
    </source>
</evidence>